<dbReference type="InterPro" id="IPR036047">
    <property type="entry name" value="F-box-like_dom_sf"/>
</dbReference>
<organism evidence="4 5">
    <name type="scientific">Ananas comosus</name>
    <name type="common">Pineapple</name>
    <name type="synonym">Ananas ananas</name>
    <dbReference type="NCBI Taxonomy" id="4615"/>
    <lineage>
        <taxon>Eukaryota</taxon>
        <taxon>Viridiplantae</taxon>
        <taxon>Streptophyta</taxon>
        <taxon>Embryophyta</taxon>
        <taxon>Tracheophyta</taxon>
        <taxon>Spermatophyta</taxon>
        <taxon>Magnoliopsida</taxon>
        <taxon>Liliopsida</taxon>
        <taxon>Poales</taxon>
        <taxon>Bromeliaceae</taxon>
        <taxon>Bromelioideae</taxon>
        <taxon>Ananas</taxon>
    </lineage>
</organism>
<evidence type="ECO:0000256" key="2">
    <source>
        <dbReference type="SAM" id="SignalP"/>
    </source>
</evidence>
<dbReference type="Proteomes" id="UP000092600">
    <property type="component" value="Unassembled WGS sequence"/>
</dbReference>
<feature type="chain" id="PRO_5008285927" evidence="2">
    <location>
        <begin position="26"/>
        <end position="426"/>
    </location>
</feature>
<name>A0A199VJX5_ANACO</name>
<dbReference type="Pfam" id="PF12937">
    <property type="entry name" value="F-box-like"/>
    <property type="match status" value="1"/>
</dbReference>
<gene>
    <name evidence="4" type="ORF">ACMD2_10306</name>
</gene>
<evidence type="ECO:0000313" key="5">
    <source>
        <dbReference type="Proteomes" id="UP000092600"/>
    </source>
</evidence>
<evidence type="ECO:0000313" key="4">
    <source>
        <dbReference type="EMBL" id="OAY77467.1"/>
    </source>
</evidence>
<dbReference type="STRING" id="4615.A0A199VJX5"/>
<comment type="caution">
    <text evidence="4">The sequence shown here is derived from an EMBL/GenBank/DDBJ whole genome shotgun (WGS) entry which is preliminary data.</text>
</comment>
<dbReference type="SMART" id="SM00256">
    <property type="entry name" value="FBOX"/>
    <property type="match status" value="1"/>
</dbReference>
<feature type="region of interest" description="Disordered" evidence="1">
    <location>
        <begin position="70"/>
        <end position="91"/>
    </location>
</feature>
<dbReference type="SUPFAM" id="SSF81383">
    <property type="entry name" value="F-box domain"/>
    <property type="match status" value="1"/>
</dbReference>
<dbReference type="InterPro" id="IPR001810">
    <property type="entry name" value="F-box_dom"/>
</dbReference>
<protein>
    <submittedName>
        <fullName evidence="4">F-box protein</fullName>
    </submittedName>
</protein>
<keyword evidence="2" id="KW-0732">Signal</keyword>
<dbReference type="PROSITE" id="PS50181">
    <property type="entry name" value="FBOX"/>
    <property type="match status" value="1"/>
</dbReference>
<dbReference type="PANTHER" id="PTHR31482">
    <property type="entry name" value="ESTS AU081301(E20138)"/>
    <property type="match status" value="1"/>
</dbReference>
<evidence type="ECO:0000256" key="1">
    <source>
        <dbReference type="SAM" id="MobiDB-lite"/>
    </source>
</evidence>
<dbReference type="EMBL" id="LSRQ01001532">
    <property type="protein sequence ID" value="OAY77467.1"/>
    <property type="molecule type" value="Genomic_DNA"/>
</dbReference>
<feature type="domain" description="F-box" evidence="3">
    <location>
        <begin position="92"/>
        <end position="138"/>
    </location>
</feature>
<dbReference type="PANTHER" id="PTHR31482:SF18">
    <property type="entry name" value="ESTS AU081301(E20138)"/>
    <property type="match status" value="1"/>
</dbReference>
<proteinExistence type="predicted"/>
<accession>A0A199VJX5</accession>
<reference evidence="4 5" key="1">
    <citation type="journal article" date="2016" name="DNA Res.">
        <title>The draft genome of MD-2 pineapple using hybrid error correction of long reads.</title>
        <authorList>
            <person name="Redwan R.M."/>
            <person name="Saidin A."/>
            <person name="Kumar S.V."/>
        </authorList>
    </citation>
    <scope>NUCLEOTIDE SEQUENCE [LARGE SCALE GENOMIC DNA]</scope>
    <source>
        <strain evidence="5">cv. MD2</strain>
        <tissue evidence="4">Leaf</tissue>
    </source>
</reference>
<dbReference type="AlphaFoldDB" id="A0A199VJX5"/>
<evidence type="ECO:0000259" key="3">
    <source>
        <dbReference type="PROSITE" id="PS50181"/>
    </source>
</evidence>
<feature type="signal peptide" evidence="2">
    <location>
        <begin position="1"/>
        <end position="25"/>
    </location>
</feature>
<dbReference type="Gene3D" id="1.20.1280.50">
    <property type="match status" value="1"/>
</dbReference>
<sequence length="426" mass="47570">MIFLLVPFLSSFLLLLLSKSLSVQSLPSWAADMRLLSSLLLRDLGLQLLCFLQDCTLAGAAAVRIRSPAMPSPRKKLQSRPDGGSGGGESGDPSILDLPELALELVLGKLPPPALCNAAAVCTELRDRCRSDHLWERHVREKWGRVIGGAARREWQLHLASKSAQPKAGGGGGGGGISIGGGGRSKRWIAALSCVWPLSWIRSSADRSCGGNKPKRSGPLPDNSIMAWYMSMETGMFWFPAQVYNREHGHVGFILSCYDAEVSYDCRSDTFHASAISTDRYPPHGRRTIVIEEGVQWDRLRPPPVDTPAHDLHVSDCLNDLRPGDHIEIQWRRNKEFPYGWWYGVVGHLESCDGNEHFCRCHLSDTVALEFNHYTPGSRWRRASVNRKDHREEGNETDGFYGGIRKLHCKAEISKWRQLWPTDILE</sequence>